<proteinExistence type="inferred from homology"/>
<dbReference type="AlphaFoldDB" id="A0A2T4URE0"/>
<feature type="domain" description="HTH iclR-type" evidence="2">
    <location>
        <begin position="18"/>
        <end position="59"/>
    </location>
</feature>
<dbReference type="Proteomes" id="UP000241085">
    <property type="component" value="Unassembled WGS sequence"/>
</dbReference>
<dbReference type="SUPFAM" id="SSF53067">
    <property type="entry name" value="Actin-like ATPase domain"/>
    <property type="match status" value="1"/>
</dbReference>
<sequence>MRAGADPSTLRRLNSGVVLRALAEHDEPVTMAMLVREVALSRRTVELILSSLCDEGWVDETAPDPARSDVGRPPRTFRFRADRALVAAVRIDTDFASAVVSDIRGRILGRAMLALRDYHDPVTAVEDAALAVEAAVTESGLPRERIRAGAIAAGGAIDEAGVVSRLVNSERWNGFGLADAVSARLGVPVFADNDANLAALAERWRGVSADAATSAWCIFGNRTGIGLVINGSVHRGFRGAAGEVVEAGAMGASRMEDTPFGRLTSPRHDEREDALAAVAAARAGDPDALRELDAFAAHLAELLSTLAWTVSPDLFVLGGGLEDAEDLLLPRVSEAMRRLRTLDVTVRSTALGADAPLIGAVKSVLDRLDLAFFGPTLAAVADRPHAV</sequence>
<dbReference type="Pfam" id="PF09339">
    <property type="entry name" value="HTH_IclR"/>
    <property type="match status" value="1"/>
</dbReference>
<dbReference type="InterPro" id="IPR036388">
    <property type="entry name" value="WH-like_DNA-bd_sf"/>
</dbReference>
<dbReference type="Gene3D" id="3.30.420.40">
    <property type="match status" value="4"/>
</dbReference>
<evidence type="ECO:0000259" key="2">
    <source>
        <dbReference type="Pfam" id="PF09339"/>
    </source>
</evidence>
<comment type="caution">
    <text evidence="3">The sequence shown here is derived from an EMBL/GenBank/DDBJ whole genome shotgun (WGS) entry which is preliminary data.</text>
</comment>
<evidence type="ECO:0000313" key="3">
    <source>
        <dbReference type="EMBL" id="PTL72098.1"/>
    </source>
</evidence>
<dbReference type="PANTHER" id="PTHR18964">
    <property type="entry name" value="ROK (REPRESSOR, ORF, KINASE) FAMILY"/>
    <property type="match status" value="1"/>
</dbReference>
<dbReference type="Gene3D" id="1.10.10.10">
    <property type="entry name" value="Winged helix-like DNA-binding domain superfamily/Winged helix DNA-binding domain"/>
    <property type="match status" value="1"/>
</dbReference>
<dbReference type="CDD" id="cd23763">
    <property type="entry name" value="ASKHA_ATPase_ROK"/>
    <property type="match status" value="1"/>
</dbReference>
<protein>
    <submittedName>
        <fullName evidence="3">Transcriptional regulator</fullName>
    </submittedName>
</protein>
<reference evidence="3 4" key="1">
    <citation type="submission" date="2018-03" db="EMBL/GenBank/DDBJ databases">
        <title>Bacteriophage NCPPB3778 and a type I-E CRISPR drive the evolution of the US Biological Select Agent, Rathayibacter toxicus.</title>
        <authorList>
            <person name="Davis E.W.II."/>
            <person name="Tabima J.F."/>
            <person name="Weisberg A.J."/>
            <person name="Dantas Lopes L."/>
            <person name="Wiseman M.S."/>
            <person name="Wiseman M.S."/>
            <person name="Pupko T."/>
            <person name="Belcher M.S."/>
            <person name="Sechler A.J."/>
            <person name="Tancos M.A."/>
            <person name="Schroeder B.K."/>
            <person name="Murray T.D."/>
            <person name="Luster D.G."/>
            <person name="Schneider W.L."/>
            <person name="Rogers E."/>
            <person name="Andreote F.D."/>
            <person name="Grunwald N.J."/>
            <person name="Putnam M.L."/>
            <person name="Chang J.H."/>
        </authorList>
    </citation>
    <scope>NUCLEOTIDE SEQUENCE [LARGE SCALE GENOMIC DNA]</scope>
    <source>
        <strain evidence="3 4">DSM 15933</strain>
    </source>
</reference>
<comment type="similarity">
    <text evidence="1">Belongs to the ROK (NagC/XylR) family.</text>
</comment>
<dbReference type="InterPro" id="IPR005471">
    <property type="entry name" value="Tscrpt_reg_IclR_N"/>
</dbReference>
<evidence type="ECO:0000256" key="1">
    <source>
        <dbReference type="ARBA" id="ARBA00006479"/>
    </source>
</evidence>
<dbReference type="InterPro" id="IPR036390">
    <property type="entry name" value="WH_DNA-bd_sf"/>
</dbReference>
<dbReference type="EMBL" id="PZPL01000001">
    <property type="protein sequence ID" value="PTL72098.1"/>
    <property type="molecule type" value="Genomic_DNA"/>
</dbReference>
<dbReference type="InterPro" id="IPR043129">
    <property type="entry name" value="ATPase_NBD"/>
</dbReference>
<dbReference type="RefSeq" id="WP_107573871.1">
    <property type="nucleotide sequence ID" value="NZ_PZPL01000001.1"/>
</dbReference>
<accession>A0A2T4URE0</accession>
<organism evidence="3 4">
    <name type="scientific">Rathayibacter caricis DSM 15933</name>
    <dbReference type="NCBI Taxonomy" id="1328867"/>
    <lineage>
        <taxon>Bacteria</taxon>
        <taxon>Bacillati</taxon>
        <taxon>Actinomycetota</taxon>
        <taxon>Actinomycetes</taxon>
        <taxon>Micrococcales</taxon>
        <taxon>Microbacteriaceae</taxon>
        <taxon>Rathayibacter</taxon>
    </lineage>
</organism>
<dbReference type="GO" id="GO:0003677">
    <property type="term" value="F:DNA binding"/>
    <property type="evidence" value="ECO:0007669"/>
    <property type="project" value="InterPro"/>
</dbReference>
<keyword evidence="4" id="KW-1185">Reference proteome</keyword>
<dbReference type="Pfam" id="PF00480">
    <property type="entry name" value="ROK"/>
    <property type="match status" value="2"/>
</dbReference>
<name>A0A2T4URE0_9MICO</name>
<dbReference type="InterPro" id="IPR000600">
    <property type="entry name" value="ROK"/>
</dbReference>
<evidence type="ECO:0000313" key="4">
    <source>
        <dbReference type="Proteomes" id="UP000241085"/>
    </source>
</evidence>
<dbReference type="SUPFAM" id="SSF46785">
    <property type="entry name" value="Winged helix' DNA-binding domain"/>
    <property type="match status" value="1"/>
</dbReference>
<dbReference type="PANTHER" id="PTHR18964:SF149">
    <property type="entry name" value="BIFUNCTIONAL UDP-N-ACETYLGLUCOSAMINE 2-EPIMERASE_N-ACETYLMANNOSAMINE KINASE"/>
    <property type="match status" value="1"/>
</dbReference>
<gene>
    <name evidence="3" type="ORF">C1I63_04080</name>
</gene>
<dbReference type="GO" id="GO:0006355">
    <property type="term" value="P:regulation of DNA-templated transcription"/>
    <property type="evidence" value="ECO:0007669"/>
    <property type="project" value="InterPro"/>
</dbReference>